<dbReference type="SMART" id="SM00042">
    <property type="entry name" value="CUB"/>
    <property type="match status" value="1"/>
</dbReference>
<keyword evidence="2" id="KW-1015">Disulfide bond</keyword>
<evidence type="ECO:0000313" key="7">
    <source>
        <dbReference type="Proteomes" id="UP001642483"/>
    </source>
</evidence>
<feature type="chain" id="PRO_5047439931" description="CUB domain-containing protein" evidence="4">
    <location>
        <begin position="20"/>
        <end position="289"/>
    </location>
</feature>
<dbReference type="Pfam" id="PF00431">
    <property type="entry name" value="CUB"/>
    <property type="match status" value="1"/>
</dbReference>
<dbReference type="CDD" id="cd00041">
    <property type="entry name" value="CUB"/>
    <property type="match status" value="1"/>
</dbReference>
<dbReference type="InterPro" id="IPR035914">
    <property type="entry name" value="Sperma_CUB_dom_sf"/>
</dbReference>
<keyword evidence="7" id="KW-1185">Reference proteome</keyword>
<evidence type="ECO:0000256" key="4">
    <source>
        <dbReference type="SAM" id="SignalP"/>
    </source>
</evidence>
<keyword evidence="1" id="KW-0677">Repeat</keyword>
<evidence type="ECO:0000256" key="1">
    <source>
        <dbReference type="ARBA" id="ARBA00022737"/>
    </source>
</evidence>
<evidence type="ECO:0000256" key="2">
    <source>
        <dbReference type="ARBA" id="ARBA00023157"/>
    </source>
</evidence>
<dbReference type="PANTHER" id="PTHR24251">
    <property type="entry name" value="OVOCHYMASE-RELATED"/>
    <property type="match status" value="1"/>
</dbReference>
<proteinExistence type="predicted"/>
<reference evidence="6 7" key="1">
    <citation type="submission" date="2024-02" db="EMBL/GenBank/DDBJ databases">
        <authorList>
            <person name="Daric V."/>
            <person name="Darras S."/>
        </authorList>
    </citation>
    <scope>NUCLEOTIDE SEQUENCE [LARGE SCALE GENOMIC DNA]</scope>
</reference>
<sequence>MNNWNVCLFVLSLVGLLSCNVAFGKSADHEELCGPRRRTTSSGILETPKRFSLNNFQALYPIDINCKWTIKTIKHMTLRFSSFNIEPTYASRSCDCEDCDYVKIYNNGEQVGGRYCSANPPPATLILGNHVTIHFHSGRGDSVSTGFVMTWTSRAAPIMGTFGVITPDWTHSDKGYQSGVNRTWVIQAPRAMKVMVNVTDFNFNDVLPIEKKYWRNFDKLNSVYYWRIGKCLVNAYLKISEGNGKKRKIFYGQKNIPTILRFYSGIVRIEFHSLSKNRHGGFHMKWKAY</sequence>
<evidence type="ECO:0000256" key="3">
    <source>
        <dbReference type="PROSITE-ProRule" id="PRU00059"/>
    </source>
</evidence>
<organism evidence="6 7">
    <name type="scientific">Clavelina lepadiformis</name>
    <name type="common">Light-bulb sea squirt</name>
    <name type="synonym">Ascidia lepadiformis</name>
    <dbReference type="NCBI Taxonomy" id="159417"/>
    <lineage>
        <taxon>Eukaryota</taxon>
        <taxon>Metazoa</taxon>
        <taxon>Chordata</taxon>
        <taxon>Tunicata</taxon>
        <taxon>Ascidiacea</taxon>
        <taxon>Aplousobranchia</taxon>
        <taxon>Clavelinidae</taxon>
        <taxon>Clavelina</taxon>
    </lineage>
</organism>
<dbReference type="Gene3D" id="2.60.120.290">
    <property type="entry name" value="Spermadhesin, CUB domain"/>
    <property type="match status" value="2"/>
</dbReference>
<comment type="caution">
    <text evidence="3">Lacks conserved residue(s) required for the propagation of feature annotation.</text>
</comment>
<accession>A0ABP0EZY3</accession>
<comment type="caution">
    <text evidence="6">The sequence shown here is derived from an EMBL/GenBank/DDBJ whole genome shotgun (WGS) entry which is preliminary data.</text>
</comment>
<protein>
    <recommendedName>
        <fullName evidence="5">CUB domain-containing protein</fullName>
    </recommendedName>
</protein>
<name>A0ABP0EZY3_CLALP</name>
<dbReference type="EMBL" id="CAWYQH010000001">
    <property type="protein sequence ID" value="CAK8671968.1"/>
    <property type="molecule type" value="Genomic_DNA"/>
</dbReference>
<evidence type="ECO:0000313" key="6">
    <source>
        <dbReference type="EMBL" id="CAK8671968.1"/>
    </source>
</evidence>
<evidence type="ECO:0000259" key="5">
    <source>
        <dbReference type="PROSITE" id="PS01180"/>
    </source>
</evidence>
<dbReference type="PROSITE" id="PS01180">
    <property type="entry name" value="CUB"/>
    <property type="match status" value="1"/>
</dbReference>
<dbReference type="SUPFAM" id="SSF49854">
    <property type="entry name" value="Spermadhesin, CUB domain"/>
    <property type="match status" value="2"/>
</dbReference>
<dbReference type="Proteomes" id="UP001642483">
    <property type="component" value="Unassembled WGS sequence"/>
</dbReference>
<feature type="signal peptide" evidence="4">
    <location>
        <begin position="1"/>
        <end position="19"/>
    </location>
</feature>
<keyword evidence="4" id="KW-0732">Signal</keyword>
<feature type="domain" description="CUB" evidence="5">
    <location>
        <begin position="33"/>
        <end position="154"/>
    </location>
</feature>
<dbReference type="InterPro" id="IPR000859">
    <property type="entry name" value="CUB_dom"/>
</dbReference>
<gene>
    <name evidence="6" type="ORF">CVLEPA_LOCUS985</name>
</gene>